<accession>A0A6G0YUW3</accession>
<reference evidence="1 2" key="1">
    <citation type="submission" date="2019-08" db="EMBL/GenBank/DDBJ databases">
        <title>Whole genome of Aphis craccivora.</title>
        <authorList>
            <person name="Voronova N.V."/>
            <person name="Shulinski R.S."/>
            <person name="Bandarenka Y.V."/>
            <person name="Zhorov D.G."/>
            <person name="Warner D."/>
        </authorList>
    </citation>
    <scope>NUCLEOTIDE SEQUENCE [LARGE SCALE GENOMIC DNA]</scope>
    <source>
        <strain evidence="1">180601</strain>
        <tissue evidence="1">Whole Body</tissue>
    </source>
</reference>
<keyword evidence="2" id="KW-1185">Reference proteome</keyword>
<dbReference type="EMBL" id="VUJU01002352">
    <property type="protein sequence ID" value="KAF0761573.1"/>
    <property type="molecule type" value="Genomic_DNA"/>
</dbReference>
<evidence type="ECO:0000313" key="2">
    <source>
        <dbReference type="Proteomes" id="UP000478052"/>
    </source>
</evidence>
<organism evidence="1 2">
    <name type="scientific">Aphis craccivora</name>
    <name type="common">Cowpea aphid</name>
    <dbReference type="NCBI Taxonomy" id="307492"/>
    <lineage>
        <taxon>Eukaryota</taxon>
        <taxon>Metazoa</taxon>
        <taxon>Ecdysozoa</taxon>
        <taxon>Arthropoda</taxon>
        <taxon>Hexapoda</taxon>
        <taxon>Insecta</taxon>
        <taxon>Pterygota</taxon>
        <taxon>Neoptera</taxon>
        <taxon>Paraneoptera</taxon>
        <taxon>Hemiptera</taxon>
        <taxon>Sternorrhyncha</taxon>
        <taxon>Aphidomorpha</taxon>
        <taxon>Aphidoidea</taxon>
        <taxon>Aphididae</taxon>
        <taxon>Aphidini</taxon>
        <taxon>Aphis</taxon>
        <taxon>Aphis</taxon>
    </lineage>
</organism>
<sequence>MENVTVALGREAILVCSVKNIGEHKVSLEKNYFVTY</sequence>
<dbReference type="OrthoDB" id="10012075at2759"/>
<comment type="caution">
    <text evidence="1">The sequence shown here is derived from an EMBL/GenBank/DDBJ whole genome shotgun (WGS) entry which is preliminary data.</text>
</comment>
<evidence type="ECO:0000313" key="1">
    <source>
        <dbReference type="EMBL" id="KAF0761573.1"/>
    </source>
</evidence>
<gene>
    <name evidence="1" type="ORF">FWK35_00030753</name>
</gene>
<name>A0A6G0YUW3_APHCR</name>
<protein>
    <submittedName>
        <fullName evidence="1">Opioid-binding protein/cell adhesion molecule</fullName>
    </submittedName>
</protein>
<dbReference type="Proteomes" id="UP000478052">
    <property type="component" value="Unassembled WGS sequence"/>
</dbReference>
<proteinExistence type="predicted"/>
<dbReference type="AlphaFoldDB" id="A0A6G0YUW3"/>